<gene>
    <name evidence="1" type="ORF">UMAG_03168</name>
</gene>
<dbReference type="PANTHER" id="PTHR28052:SF1">
    <property type="entry name" value="UPF0545 PROTEIN C22ORF39"/>
    <property type="match status" value="1"/>
</dbReference>
<dbReference type="AlphaFoldDB" id="A0A0D1DYA6"/>
<protein>
    <submittedName>
        <fullName evidence="1">Uncharacterized protein</fullName>
    </submittedName>
</protein>
<dbReference type="GeneID" id="23563713"/>
<sequence length="142" mass="15252">MSASSTPSSLLSRYEQYVAEDVAYHKASTPVSEMPSCTNMFDKWAACFALGPQLKAVYRYGGLQDCKAKLDDFKHCLTMKALAFAAGPPNPAKDRAVLEPCDADVLARSILGRAVCYGTTLADDRLSDAALPLPHLIAHSAV</sequence>
<dbReference type="RefSeq" id="XP_011389624.1">
    <property type="nucleotide sequence ID" value="XM_011391322.1"/>
</dbReference>
<dbReference type="EMBL" id="CM003147">
    <property type="protein sequence ID" value="KIS68596.1"/>
    <property type="molecule type" value="Genomic_DNA"/>
</dbReference>
<reference evidence="1 2" key="1">
    <citation type="journal article" date="2006" name="Nature">
        <title>Insights from the genome of the biotrophic fungal plant pathogen Ustilago maydis.</title>
        <authorList>
            <person name="Kamper J."/>
            <person name="Kahmann R."/>
            <person name="Bolker M."/>
            <person name="Ma L.J."/>
            <person name="Brefort T."/>
            <person name="Saville B.J."/>
            <person name="Banuett F."/>
            <person name="Kronstad J.W."/>
            <person name="Gold S.E."/>
            <person name="Muller O."/>
            <person name="Perlin M.H."/>
            <person name="Wosten H.A."/>
            <person name="de Vries R."/>
            <person name="Ruiz-Herrera J."/>
            <person name="Reynaga-Pena C.G."/>
            <person name="Snetselaar K."/>
            <person name="McCann M."/>
            <person name="Perez-Martin J."/>
            <person name="Feldbrugge M."/>
            <person name="Basse C.W."/>
            <person name="Steinberg G."/>
            <person name="Ibeas J.I."/>
            <person name="Holloman W."/>
            <person name="Guzman P."/>
            <person name="Farman M."/>
            <person name="Stajich J.E."/>
            <person name="Sentandreu R."/>
            <person name="Gonzalez-Prieto J.M."/>
            <person name="Kennell J.C."/>
            <person name="Molina L."/>
            <person name="Schirawski J."/>
            <person name="Mendoza-Mendoza A."/>
            <person name="Greilinger D."/>
            <person name="Munch K."/>
            <person name="Rossel N."/>
            <person name="Scherer M."/>
            <person name="Vranes M."/>
            <person name="Ladendorf O."/>
            <person name="Vincon V."/>
            <person name="Fuchs U."/>
            <person name="Sandrock B."/>
            <person name="Meng S."/>
            <person name="Ho E.C."/>
            <person name="Cahill M.J."/>
            <person name="Boyce K.J."/>
            <person name="Klose J."/>
            <person name="Klosterman S.J."/>
            <person name="Deelstra H.J."/>
            <person name="Ortiz-Castellanos L."/>
            <person name="Li W."/>
            <person name="Sanchez-Alonso P."/>
            <person name="Schreier P.H."/>
            <person name="Hauser-Hahn I."/>
            <person name="Vaupel M."/>
            <person name="Koopmann E."/>
            <person name="Friedrich G."/>
            <person name="Voss H."/>
            <person name="Schluter T."/>
            <person name="Margolis J."/>
            <person name="Platt D."/>
            <person name="Swimmer C."/>
            <person name="Gnirke A."/>
            <person name="Chen F."/>
            <person name="Vysotskaia V."/>
            <person name="Mannhaupt G."/>
            <person name="Guldener U."/>
            <person name="Munsterkotter M."/>
            <person name="Haase D."/>
            <person name="Oesterheld M."/>
            <person name="Mewes H.W."/>
            <person name="Mauceli E.W."/>
            <person name="DeCaprio D."/>
            <person name="Wade C.M."/>
            <person name="Butler J."/>
            <person name="Young S."/>
            <person name="Jaffe D.B."/>
            <person name="Calvo S."/>
            <person name="Nusbaum C."/>
            <person name="Galagan J."/>
            <person name="Birren B.W."/>
        </authorList>
    </citation>
    <scope>NUCLEOTIDE SEQUENCE [LARGE SCALE GENOMIC DNA]</scope>
    <source>
        <strain evidence="2">DSM 14603 / FGSC 9021 / UM521</strain>
    </source>
</reference>
<dbReference type="Proteomes" id="UP000000561">
    <property type="component" value="Chromosome 8"/>
</dbReference>
<dbReference type="OrthoDB" id="2017405at2759"/>
<dbReference type="VEuPathDB" id="FungiDB:UMAG_03168"/>
<accession>A0A0D1DYA6</accession>
<organism evidence="1 2">
    <name type="scientific">Mycosarcoma maydis</name>
    <name type="common">Corn smut fungus</name>
    <name type="synonym">Ustilago maydis</name>
    <dbReference type="NCBI Taxonomy" id="5270"/>
    <lineage>
        <taxon>Eukaryota</taxon>
        <taxon>Fungi</taxon>
        <taxon>Dikarya</taxon>
        <taxon>Basidiomycota</taxon>
        <taxon>Ustilaginomycotina</taxon>
        <taxon>Ustilaginomycetes</taxon>
        <taxon>Ustilaginales</taxon>
        <taxon>Ustilaginaceae</taxon>
        <taxon>Mycosarcoma</taxon>
    </lineage>
</organism>
<dbReference type="Pfam" id="PF11326">
    <property type="entry name" value="PANTS-like"/>
    <property type="match status" value="1"/>
</dbReference>
<proteinExistence type="predicted"/>
<dbReference type="InParanoid" id="A0A0D1DYA6"/>
<dbReference type="KEGG" id="uma:UMAG_03168"/>
<evidence type="ECO:0000313" key="2">
    <source>
        <dbReference type="Proteomes" id="UP000000561"/>
    </source>
</evidence>
<dbReference type="PANTHER" id="PTHR28052">
    <property type="entry name" value="UPF0545 PROTEIN C22ORF39"/>
    <property type="match status" value="1"/>
</dbReference>
<keyword evidence="2" id="KW-1185">Reference proteome</keyword>
<dbReference type="InterPro" id="IPR021475">
    <property type="entry name" value="Pants/Emi1-like"/>
</dbReference>
<name>A0A0D1DYA6_MYCMD</name>
<dbReference type="STRING" id="237631.A0A0D1DYA6"/>
<evidence type="ECO:0000313" key="1">
    <source>
        <dbReference type="EMBL" id="KIS68596.1"/>
    </source>
</evidence>